<keyword evidence="3" id="KW-1185">Reference proteome</keyword>
<evidence type="ECO:0000313" key="2">
    <source>
        <dbReference type="EMBL" id="PXY20173.1"/>
    </source>
</evidence>
<reference evidence="2 3" key="1">
    <citation type="submission" date="2016-07" db="EMBL/GenBank/DDBJ databases">
        <title>Draft genome sequence of Prauserella sp. YIM 121212, isolated from alkaline soil.</title>
        <authorList>
            <person name="Ruckert C."/>
            <person name="Albersmeier A."/>
            <person name="Jiang C.-L."/>
            <person name="Jiang Y."/>
            <person name="Kalinowski J."/>
            <person name="Schneider O."/>
            <person name="Winkler A."/>
            <person name="Zotchev S.B."/>
        </authorList>
    </citation>
    <scope>NUCLEOTIDE SEQUENCE [LARGE SCALE GENOMIC DNA]</scope>
    <source>
        <strain evidence="2 3">YIM 121212</strain>
    </source>
</reference>
<evidence type="ECO:0000313" key="3">
    <source>
        <dbReference type="Proteomes" id="UP000247892"/>
    </source>
</evidence>
<comment type="caution">
    <text evidence="2">The sequence shown here is derived from an EMBL/GenBank/DDBJ whole genome shotgun (WGS) entry which is preliminary data.</text>
</comment>
<dbReference type="InterPro" id="IPR037401">
    <property type="entry name" value="SnoaL-like"/>
</dbReference>
<accession>A0A318LZR9</accession>
<sequence>MVEVRSPREVFEAQLRGVMNGEWDTVPELYAEDAVVEQPFAKPREVRLVGREAIRKHFAGAAGLPLEMRARDLVVYETTDPEVIVAECDYDVTVTTSGRELSVHNIFVVRVRDGRIVRSRDYHDPVALAGALG</sequence>
<dbReference type="Gene3D" id="3.10.450.50">
    <property type="match status" value="1"/>
</dbReference>
<proteinExistence type="predicted"/>
<gene>
    <name evidence="2" type="ORF">BA062_33510</name>
</gene>
<dbReference type="SUPFAM" id="SSF54427">
    <property type="entry name" value="NTF2-like"/>
    <property type="match status" value="1"/>
</dbReference>
<dbReference type="AlphaFoldDB" id="A0A318LZR9"/>
<name>A0A318LZR9_9PSEU</name>
<dbReference type="OrthoDB" id="3681559at2"/>
<dbReference type="Pfam" id="PF12680">
    <property type="entry name" value="SnoaL_2"/>
    <property type="match status" value="1"/>
</dbReference>
<protein>
    <recommendedName>
        <fullName evidence="1">SnoaL-like domain-containing protein</fullName>
    </recommendedName>
</protein>
<dbReference type="InterPro" id="IPR032710">
    <property type="entry name" value="NTF2-like_dom_sf"/>
</dbReference>
<organism evidence="2 3">
    <name type="scientific">Prauserella flavalba</name>
    <dbReference type="NCBI Taxonomy" id="1477506"/>
    <lineage>
        <taxon>Bacteria</taxon>
        <taxon>Bacillati</taxon>
        <taxon>Actinomycetota</taxon>
        <taxon>Actinomycetes</taxon>
        <taxon>Pseudonocardiales</taxon>
        <taxon>Pseudonocardiaceae</taxon>
        <taxon>Prauserella</taxon>
    </lineage>
</organism>
<dbReference type="Proteomes" id="UP000247892">
    <property type="component" value="Unassembled WGS sequence"/>
</dbReference>
<feature type="domain" description="SnoaL-like" evidence="1">
    <location>
        <begin position="13"/>
        <end position="118"/>
    </location>
</feature>
<evidence type="ECO:0000259" key="1">
    <source>
        <dbReference type="Pfam" id="PF12680"/>
    </source>
</evidence>
<dbReference type="EMBL" id="MASU01000017">
    <property type="protein sequence ID" value="PXY20173.1"/>
    <property type="molecule type" value="Genomic_DNA"/>
</dbReference>
<dbReference type="RefSeq" id="WP_110343245.1">
    <property type="nucleotide sequence ID" value="NZ_MASU01000017.1"/>
</dbReference>